<dbReference type="InterPro" id="IPR014752">
    <property type="entry name" value="Arrestin-like_C"/>
</dbReference>
<sequence length="723" mass="78565">MSAPAGPLPHGVGYHAAPAPYHPAPAPYHAAPHHGGGAPHHGNNYKDEPAHYQYGYAVHDDYSGVNFGANEARDGYATNGEYHVALPDGRIQTVTYQVADDYSGYVADVKYSGEPHYDAHKPAPYHAGPVHKPAPYHPGPVHAPAPYHPGPSHKAAAPYHARPNHKSSSPYHAAPVYKPAPTYGGPIHALQVEICDNMGIDNIDIICQRDPPVFRGGDIILGNVVVSISGSPVKVRCISIKFKGKAKVYFTITTGAGSSRNSTTYRNQEEYYKQSTNLVGDGTNIIDLDPGTHTYPFSYTLERDLPFSFESNYRNKVVHSIQVNVDLSSSFDKKEKKYFTVLHDLDLNQEPHLASSANKQESKKLTLPFSRNKTITGSVTIPRTGFVPGDQIQAQIQIENRSSVKVSKSSVTLLQIVELIGRHGYRLKSKTINTTLATTEGRSVASEDVVGWTTDPMTIPTVPPSGIPKCDFIKIHYFVRPFIPPLDQDYGNPPFKKNINDVNEYNKSNSDNKLPIKIFHPKTFTLLASLASVALSAPAGPLPHGVGYHAAPAPYHPAPAPYHAAPHHGGGAPHHGNNYKDEPAHYQYGYAVHDDYSGVNFGANEARDGYATNGEYHVALPDGRIQTVTYQVADDYSGYVADVKYSGEPHYDAHKPAPYHAGPVHKPAPYHPGPVHAPAPYHPGPSHKAAAPYHARPNHKSSSPYHAAPVYKPAPTYGGPIHG</sequence>
<dbReference type="Pfam" id="PF00379">
    <property type="entry name" value="Chitin_bind_4"/>
    <property type="match status" value="2"/>
</dbReference>
<feature type="region of interest" description="Disordered" evidence="3">
    <location>
        <begin position="685"/>
        <end position="709"/>
    </location>
</feature>
<dbReference type="GO" id="GO:0005737">
    <property type="term" value="C:cytoplasm"/>
    <property type="evidence" value="ECO:0007669"/>
    <property type="project" value="TreeGrafter"/>
</dbReference>
<comment type="caution">
    <text evidence="5">The sequence shown here is derived from an EMBL/GenBank/DDBJ whole genome shotgun (WGS) entry which is preliminary data.</text>
</comment>
<dbReference type="InterPro" id="IPR000618">
    <property type="entry name" value="Insect_cuticle"/>
</dbReference>
<evidence type="ECO:0000313" key="5">
    <source>
        <dbReference type="EMBL" id="TRY79209.1"/>
    </source>
</evidence>
<reference evidence="5 6" key="1">
    <citation type="journal article" date="2018" name="Nat. Ecol. Evol.">
        <title>Genomic signatures of mitonuclear coevolution across populations of Tigriopus californicus.</title>
        <authorList>
            <person name="Barreto F.S."/>
            <person name="Watson E.T."/>
            <person name="Lima T.G."/>
            <person name="Willett C.S."/>
            <person name="Edmands S."/>
            <person name="Li W."/>
            <person name="Burton R.S."/>
        </authorList>
    </citation>
    <scope>NUCLEOTIDE SEQUENCE [LARGE SCALE GENOMIC DNA]</scope>
    <source>
        <strain evidence="5 6">San Diego</strain>
    </source>
</reference>
<dbReference type="EMBL" id="VCGU01000002">
    <property type="protein sequence ID" value="TRY79209.1"/>
    <property type="molecule type" value="Genomic_DNA"/>
</dbReference>
<evidence type="ECO:0000256" key="3">
    <source>
        <dbReference type="SAM" id="MobiDB-lite"/>
    </source>
</evidence>
<gene>
    <name evidence="5" type="ORF">TCAL_10036</name>
</gene>
<feature type="region of interest" description="Disordered" evidence="3">
    <location>
        <begin position="25"/>
        <end position="46"/>
    </location>
</feature>
<feature type="region of interest" description="Disordered" evidence="3">
    <location>
        <begin position="151"/>
        <end position="170"/>
    </location>
</feature>
<dbReference type="GO" id="GO:0015031">
    <property type="term" value="P:protein transport"/>
    <property type="evidence" value="ECO:0007669"/>
    <property type="project" value="TreeGrafter"/>
</dbReference>
<dbReference type="Pfam" id="PF02752">
    <property type="entry name" value="Arrestin_C"/>
    <property type="match status" value="1"/>
</dbReference>
<accession>A0A553PNF0</accession>
<dbReference type="PANTHER" id="PTHR11188:SF176">
    <property type="entry name" value="ARRESTIN DOMAIN-CONTAINING PROTEIN 1"/>
    <property type="match status" value="1"/>
</dbReference>
<dbReference type="InterPro" id="IPR011022">
    <property type="entry name" value="Arrestin_C-like"/>
</dbReference>
<evidence type="ECO:0000256" key="2">
    <source>
        <dbReference type="PROSITE-ProRule" id="PRU00497"/>
    </source>
</evidence>
<dbReference type="Proteomes" id="UP000318571">
    <property type="component" value="Chromosome 6"/>
</dbReference>
<organism evidence="5 6">
    <name type="scientific">Tigriopus californicus</name>
    <name type="common">Marine copepod</name>
    <dbReference type="NCBI Taxonomy" id="6832"/>
    <lineage>
        <taxon>Eukaryota</taxon>
        <taxon>Metazoa</taxon>
        <taxon>Ecdysozoa</taxon>
        <taxon>Arthropoda</taxon>
        <taxon>Crustacea</taxon>
        <taxon>Multicrustacea</taxon>
        <taxon>Hexanauplia</taxon>
        <taxon>Copepoda</taxon>
        <taxon>Harpacticoida</taxon>
        <taxon>Harpacticidae</taxon>
        <taxon>Tigriopus</taxon>
    </lineage>
</organism>
<feature type="domain" description="Arrestin C-terminal-like" evidence="4">
    <location>
        <begin position="371"/>
        <end position="523"/>
    </location>
</feature>
<dbReference type="SUPFAM" id="SSF81296">
    <property type="entry name" value="E set domains"/>
    <property type="match status" value="2"/>
</dbReference>
<dbReference type="PANTHER" id="PTHR11188">
    <property type="entry name" value="ARRESTIN DOMAIN CONTAINING PROTEIN"/>
    <property type="match status" value="1"/>
</dbReference>
<dbReference type="GO" id="GO:0042302">
    <property type="term" value="F:structural constituent of cuticle"/>
    <property type="evidence" value="ECO:0007669"/>
    <property type="project" value="UniProtKB-UniRule"/>
</dbReference>
<evidence type="ECO:0000259" key="4">
    <source>
        <dbReference type="SMART" id="SM01017"/>
    </source>
</evidence>
<dbReference type="AlphaFoldDB" id="A0A553PNF0"/>
<protein>
    <recommendedName>
        <fullName evidence="4">Arrestin C-terminal-like domain-containing protein</fullName>
    </recommendedName>
</protein>
<keyword evidence="6" id="KW-1185">Reference proteome</keyword>
<dbReference type="Pfam" id="PF00339">
    <property type="entry name" value="Arrestin_N"/>
    <property type="match status" value="1"/>
</dbReference>
<comment type="similarity">
    <text evidence="1">Belongs to the arrestin family.</text>
</comment>
<dbReference type="Gene3D" id="2.60.40.640">
    <property type="match status" value="2"/>
</dbReference>
<keyword evidence="2" id="KW-0193">Cuticle</keyword>
<dbReference type="InterPro" id="IPR050357">
    <property type="entry name" value="Arrestin_domain-protein"/>
</dbReference>
<dbReference type="PROSITE" id="PS51155">
    <property type="entry name" value="CHIT_BIND_RR_2"/>
    <property type="match status" value="2"/>
</dbReference>
<name>A0A553PNF0_TIGCA</name>
<dbReference type="InterPro" id="IPR014756">
    <property type="entry name" value="Ig_E-set"/>
</dbReference>
<proteinExistence type="inferred from homology"/>
<dbReference type="InterPro" id="IPR011021">
    <property type="entry name" value="Arrestin-like_N"/>
</dbReference>
<dbReference type="SMART" id="SM01017">
    <property type="entry name" value="Arrestin_C"/>
    <property type="match status" value="1"/>
</dbReference>
<evidence type="ECO:0000313" key="6">
    <source>
        <dbReference type="Proteomes" id="UP000318571"/>
    </source>
</evidence>
<dbReference type="STRING" id="6832.A0A553PNF0"/>
<evidence type="ECO:0000256" key="1">
    <source>
        <dbReference type="ARBA" id="ARBA00005298"/>
    </source>
</evidence>